<organism evidence="3 4">
    <name type="scientific">Hymenobacter montanus</name>
    <dbReference type="NCBI Taxonomy" id="2771359"/>
    <lineage>
        <taxon>Bacteria</taxon>
        <taxon>Pseudomonadati</taxon>
        <taxon>Bacteroidota</taxon>
        <taxon>Cytophagia</taxon>
        <taxon>Cytophagales</taxon>
        <taxon>Hymenobacteraceae</taxon>
        <taxon>Hymenobacter</taxon>
    </lineage>
</organism>
<feature type="transmembrane region" description="Helical" evidence="2">
    <location>
        <begin position="6"/>
        <end position="24"/>
    </location>
</feature>
<keyword evidence="2" id="KW-0472">Membrane</keyword>
<comment type="caution">
    <text evidence="3">The sequence shown here is derived from an EMBL/GenBank/DDBJ whole genome shotgun (WGS) entry which is preliminary data.</text>
</comment>
<dbReference type="RefSeq" id="WP_191005536.1">
    <property type="nucleotide sequence ID" value="NZ_JACXAD010000013.1"/>
</dbReference>
<dbReference type="Proteomes" id="UP000612233">
    <property type="component" value="Unassembled WGS sequence"/>
</dbReference>
<evidence type="ECO:0000256" key="2">
    <source>
        <dbReference type="SAM" id="Phobius"/>
    </source>
</evidence>
<evidence type="ECO:0000313" key="3">
    <source>
        <dbReference type="EMBL" id="MBD2768722.1"/>
    </source>
</evidence>
<dbReference type="EMBL" id="JACXAD010000013">
    <property type="protein sequence ID" value="MBD2768722.1"/>
    <property type="molecule type" value="Genomic_DNA"/>
</dbReference>
<accession>A0A927BET5</accession>
<feature type="region of interest" description="Disordered" evidence="1">
    <location>
        <begin position="61"/>
        <end position="86"/>
    </location>
</feature>
<protein>
    <submittedName>
        <fullName evidence="3">Uncharacterized protein</fullName>
    </submittedName>
</protein>
<keyword evidence="4" id="KW-1185">Reference proteome</keyword>
<keyword evidence="2" id="KW-1133">Transmembrane helix</keyword>
<reference evidence="3" key="1">
    <citation type="submission" date="2020-09" db="EMBL/GenBank/DDBJ databases">
        <authorList>
            <person name="Kim M.K."/>
        </authorList>
    </citation>
    <scope>NUCLEOTIDE SEQUENCE</scope>
    <source>
        <strain evidence="3">BT664</strain>
    </source>
</reference>
<feature type="compositionally biased region" description="Polar residues" evidence="1">
    <location>
        <begin position="71"/>
        <end position="86"/>
    </location>
</feature>
<dbReference type="AlphaFoldDB" id="A0A927BET5"/>
<name>A0A927BET5_9BACT</name>
<evidence type="ECO:0000313" key="4">
    <source>
        <dbReference type="Proteomes" id="UP000612233"/>
    </source>
</evidence>
<gene>
    <name evidence="3" type="ORF">IC235_12580</name>
</gene>
<sequence length="86" mass="9618">MLSKKAPWVFGLLALFMFALRVGFKYYRSQQRSEAQLKIENAYARKEALVRSIEAEQNARRANGARVVASPTDTAVTTTDPLAQAK</sequence>
<proteinExistence type="predicted"/>
<keyword evidence="2" id="KW-0812">Transmembrane</keyword>
<evidence type="ECO:0000256" key="1">
    <source>
        <dbReference type="SAM" id="MobiDB-lite"/>
    </source>
</evidence>